<evidence type="ECO:0000256" key="8">
    <source>
        <dbReference type="SAM" id="SignalP"/>
    </source>
</evidence>
<keyword evidence="7" id="KW-0393">Immunoglobulin domain</keyword>
<reference evidence="11" key="3">
    <citation type="submission" date="2018-12" db="EMBL/GenBank/DDBJ databases">
        <title>G10K-VGP greater horseshoe bat female genome, primary haplotype.</title>
        <authorList>
            <person name="Teeling E."/>
            <person name="Myers G."/>
            <person name="Vernes S."/>
            <person name="Pippel M."/>
            <person name="Winkler S."/>
            <person name="Fedrigo O."/>
            <person name="Rhie A."/>
            <person name="Koren S."/>
            <person name="Phillippy A."/>
            <person name="Lewin H."/>
            <person name="Damas J."/>
            <person name="Howe K."/>
            <person name="Mountcastle J."/>
            <person name="Jarvis E.D."/>
        </authorList>
    </citation>
    <scope>NUCLEOTIDE SEQUENCE [LARGE SCALE GENOMIC DNA]</scope>
</reference>
<dbReference type="GO" id="GO:0030424">
    <property type="term" value="C:axon"/>
    <property type="evidence" value="ECO:0007669"/>
    <property type="project" value="TreeGrafter"/>
</dbReference>
<reference evidence="10 11" key="1">
    <citation type="journal article" date="2015" name="Annu Rev Anim Biosci">
        <title>The Genome 10K Project: a way forward.</title>
        <authorList>
            <person name="Koepfli K.P."/>
            <person name="Paten B."/>
            <person name="O'Brien S.J."/>
            <person name="Koepfli K.P."/>
            <person name="Paten B."/>
            <person name="Antunes A."/>
            <person name="Belov K."/>
            <person name="Bustamante C."/>
            <person name="Castoe T.A."/>
            <person name="Clawson H."/>
            <person name="Crawford A.J."/>
            <person name="Diekhans M."/>
            <person name="Distel D."/>
            <person name="Durbin R."/>
            <person name="Earl D."/>
            <person name="Fujita M.K."/>
            <person name="Gamble T."/>
            <person name="Georges A."/>
            <person name="Gemmell N."/>
            <person name="Gilbert M.T."/>
            <person name="Graves J.M."/>
            <person name="Green R.E."/>
            <person name="Hickey G."/>
            <person name="Jarvis E.D."/>
            <person name="Johnson W."/>
            <person name="Komissarov A."/>
            <person name="Korf I."/>
            <person name="Kuhn R."/>
            <person name="Larkin D.M."/>
            <person name="Lewin H."/>
            <person name="Lopez J.V."/>
            <person name="Ma J."/>
            <person name="Marques-Bonet T."/>
            <person name="Miller W."/>
            <person name="Murphy R."/>
            <person name="Pevzner P."/>
            <person name="Shapiro B."/>
            <person name="Steiner C."/>
            <person name="Tamazian G."/>
            <person name="Venkatesh B."/>
            <person name="Wang J."/>
            <person name="Wayne R."/>
            <person name="Wiley E."/>
            <person name="Yang H."/>
            <person name="Zhang G."/>
            <person name="Haussler D."/>
            <person name="Ryder O."/>
            <person name="O'Brien S.J."/>
        </authorList>
    </citation>
    <scope>NUCLEOTIDE SEQUENCE</scope>
</reference>
<dbReference type="InterPro" id="IPR056861">
    <property type="entry name" value="HMCN1-like_VWA"/>
</dbReference>
<keyword evidence="11" id="KW-1185">Reference proteome</keyword>
<name>A0A671G5Q3_RHIFE</name>
<dbReference type="Pfam" id="PF13927">
    <property type="entry name" value="Ig_3"/>
    <property type="match status" value="4"/>
</dbReference>
<feature type="signal peptide" evidence="8">
    <location>
        <begin position="1"/>
        <end position="21"/>
    </location>
</feature>
<dbReference type="Proteomes" id="UP000472240">
    <property type="component" value="Chromosome 12"/>
</dbReference>
<proteinExistence type="inferred from homology"/>
<keyword evidence="4 8" id="KW-0732">Signal</keyword>
<dbReference type="FunFam" id="2.60.40.10:FF:002179">
    <property type="entry name" value="Hemicentin 2"/>
    <property type="match status" value="1"/>
</dbReference>
<feature type="domain" description="Ig-like" evidence="9">
    <location>
        <begin position="515"/>
        <end position="600"/>
    </location>
</feature>
<dbReference type="InterPro" id="IPR003598">
    <property type="entry name" value="Ig_sub2"/>
</dbReference>
<dbReference type="FunFam" id="2.60.40.10:FF:001985">
    <property type="entry name" value="Hemicentin 2"/>
    <property type="match status" value="1"/>
</dbReference>
<dbReference type="FunFam" id="2.60.40.10:FF:000890">
    <property type="entry name" value="Hemicentin 1"/>
    <property type="match status" value="1"/>
</dbReference>
<evidence type="ECO:0000256" key="2">
    <source>
        <dbReference type="ARBA" id="ARBA00006692"/>
    </source>
</evidence>
<dbReference type="SMART" id="SM00409">
    <property type="entry name" value="IG"/>
    <property type="match status" value="10"/>
</dbReference>
<dbReference type="InterPro" id="IPR036179">
    <property type="entry name" value="Ig-like_dom_sf"/>
</dbReference>
<feature type="domain" description="Ig-like" evidence="9">
    <location>
        <begin position="878"/>
        <end position="964"/>
    </location>
</feature>
<dbReference type="InterPro" id="IPR056475">
    <property type="entry name" value="GBD_Hemicentin/VWA7"/>
</dbReference>
<feature type="chain" id="PRO_5025574129" evidence="8">
    <location>
        <begin position="22"/>
        <end position="1467"/>
    </location>
</feature>
<comment type="subcellular location">
    <subcellularLocation>
        <location evidence="1">Secreted</location>
    </subcellularLocation>
</comment>
<dbReference type="Ensembl" id="ENSRFET00010036074.1">
    <property type="protein sequence ID" value="ENSRFEP00010033318.1"/>
    <property type="gene ID" value="ENSRFEG00010021885.1"/>
</dbReference>
<dbReference type="InterPro" id="IPR013098">
    <property type="entry name" value="Ig_I-set"/>
</dbReference>
<dbReference type="Gene3D" id="2.60.40.10">
    <property type="entry name" value="Immunoglobulins"/>
    <property type="match status" value="11"/>
</dbReference>
<dbReference type="GO" id="GO:0043025">
    <property type="term" value="C:neuronal cell body"/>
    <property type="evidence" value="ECO:0007669"/>
    <property type="project" value="TreeGrafter"/>
</dbReference>
<dbReference type="PANTHER" id="PTHR45080:SF8">
    <property type="entry name" value="IG-LIKE DOMAIN-CONTAINING PROTEIN"/>
    <property type="match status" value="1"/>
</dbReference>
<comment type="similarity">
    <text evidence="2">Belongs to the protein kinase superfamily. CAMK Ser/Thr protein kinase family.</text>
</comment>
<accession>A0A671G5Q3</accession>
<dbReference type="InterPro" id="IPR013106">
    <property type="entry name" value="Ig_V-set"/>
</dbReference>
<evidence type="ECO:0000256" key="5">
    <source>
        <dbReference type="ARBA" id="ARBA00023157"/>
    </source>
</evidence>
<evidence type="ECO:0000256" key="4">
    <source>
        <dbReference type="ARBA" id="ARBA00022729"/>
    </source>
</evidence>
<dbReference type="PANTHER" id="PTHR45080">
    <property type="entry name" value="CONTACTIN 5"/>
    <property type="match status" value="1"/>
</dbReference>
<feature type="domain" description="Ig-like" evidence="9">
    <location>
        <begin position="1337"/>
        <end position="1377"/>
    </location>
</feature>
<dbReference type="FunFam" id="3.40.50.410:FF:000032">
    <property type="entry name" value="Hemicentin 1"/>
    <property type="match status" value="1"/>
</dbReference>
<keyword evidence="3" id="KW-0964">Secreted</keyword>
<dbReference type="GO" id="GO:0008046">
    <property type="term" value="F:axon guidance receptor activity"/>
    <property type="evidence" value="ECO:0007669"/>
    <property type="project" value="TreeGrafter"/>
</dbReference>
<dbReference type="InterPro" id="IPR013783">
    <property type="entry name" value="Ig-like_fold"/>
</dbReference>
<dbReference type="CDD" id="cd00198">
    <property type="entry name" value="vWFA"/>
    <property type="match status" value="1"/>
</dbReference>
<dbReference type="CDD" id="cd00096">
    <property type="entry name" value="Ig"/>
    <property type="match status" value="2"/>
</dbReference>
<dbReference type="InterPro" id="IPR036465">
    <property type="entry name" value="vWFA_dom_sf"/>
</dbReference>
<dbReference type="Pfam" id="PF23560">
    <property type="entry name" value="GBD_Hemicentin"/>
    <property type="match status" value="1"/>
</dbReference>
<dbReference type="InterPro" id="IPR003599">
    <property type="entry name" value="Ig_sub"/>
</dbReference>
<dbReference type="FunFam" id="2.60.40.10:FF:001949">
    <property type="entry name" value="Hemicentin 2"/>
    <property type="match status" value="1"/>
</dbReference>
<organism evidence="10 11">
    <name type="scientific">Rhinolophus ferrumequinum</name>
    <name type="common">Greater horseshoe bat</name>
    <dbReference type="NCBI Taxonomy" id="59479"/>
    <lineage>
        <taxon>Eukaryota</taxon>
        <taxon>Metazoa</taxon>
        <taxon>Chordata</taxon>
        <taxon>Craniata</taxon>
        <taxon>Vertebrata</taxon>
        <taxon>Euteleostomi</taxon>
        <taxon>Mammalia</taxon>
        <taxon>Eutheria</taxon>
        <taxon>Laurasiatheria</taxon>
        <taxon>Chiroptera</taxon>
        <taxon>Yinpterochiroptera</taxon>
        <taxon>Rhinolophoidea</taxon>
        <taxon>Rhinolophidae</taxon>
        <taxon>Rhinolophinae</taxon>
        <taxon>Rhinolophus</taxon>
    </lineage>
</organism>
<dbReference type="FunFam" id="2.60.40.10:FF:000032">
    <property type="entry name" value="palladin isoform X1"/>
    <property type="match status" value="1"/>
</dbReference>
<dbReference type="GO" id="GO:0005576">
    <property type="term" value="C:extracellular region"/>
    <property type="evidence" value="ECO:0007669"/>
    <property type="project" value="UniProtKB-SubCell"/>
</dbReference>
<evidence type="ECO:0000313" key="10">
    <source>
        <dbReference type="Ensembl" id="ENSRFEP00010033318.1"/>
    </source>
</evidence>
<dbReference type="SUPFAM" id="SSF53300">
    <property type="entry name" value="vWA-like"/>
    <property type="match status" value="1"/>
</dbReference>
<reference evidence="10" key="5">
    <citation type="submission" date="2025-09" db="UniProtKB">
        <authorList>
            <consortium name="Ensembl"/>
        </authorList>
    </citation>
    <scope>IDENTIFICATION</scope>
</reference>
<feature type="domain" description="Ig-like" evidence="9">
    <location>
        <begin position="1259"/>
        <end position="1332"/>
    </location>
</feature>
<feature type="domain" description="Ig-like" evidence="9">
    <location>
        <begin position="605"/>
        <end position="688"/>
    </location>
</feature>
<gene>
    <name evidence="10" type="primary">HMCN2</name>
</gene>
<dbReference type="FunFam" id="2.60.40.10:FF:001133">
    <property type="entry name" value="Hemicentin 1"/>
    <property type="match status" value="1"/>
</dbReference>
<keyword evidence="5" id="KW-1015">Disulfide bond</keyword>
<dbReference type="FunFam" id="2.60.40.10:FF:000186">
    <property type="entry name" value="Hemicentin 1"/>
    <property type="match status" value="2"/>
</dbReference>
<dbReference type="Pfam" id="PF07679">
    <property type="entry name" value="I-set"/>
    <property type="match status" value="5"/>
</dbReference>
<dbReference type="GO" id="GO:0007156">
    <property type="term" value="P:homophilic cell adhesion via plasma membrane adhesion molecules"/>
    <property type="evidence" value="ECO:0007669"/>
    <property type="project" value="TreeGrafter"/>
</dbReference>
<reference evidence="10 11" key="2">
    <citation type="journal article" date="2018" name="Annu Rev Anim Biosci">
        <title>Bat Biology, Genomes, and the Bat1K Project: To Generate Chromosome-Level Genomes for All Living Bat Species.</title>
        <authorList>
            <person name="Teeling E.C."/>
            <person name="Vernes S.C."/>
            <person name="Davalos L.M."/>
            <person name="Ray D.A."/>
            <person name="Gilbert M.T.P."/>
            <person name="Myers E."/>
        </authorList>
    </citation>
    <scope>NUCLEOTIDE SEQUENCE</scope>
</reference>
<dbReference type="GeneTree" id="ENSGT00940000162328"/>
<evidence type="ECO:0000256" key="7">
    <source>
        <dbReference type="ARBA" id="ARBA00023319"/>
    </source>
</evidence>
<feature type="domain" description="Ig-like" evidence="9">
    <location>
        <begin position="695"/>
        <end position="778"/>
    </location>
</feature>
<dbReference type="Gene3D" id="3.40.50.410">
    <property type="entry name" value="von Willebrand factor, type A domain"/>
    <property type="match status" value="1"/>
</dbReference>
<dbReference type="SMART" id="SM00406">
    <property type="entry name" value="IGv"/>
    <property type="match status" value="4"/>
</dbReference>
<feature type="domain" description="Ig-like" evidence="9">
    <location>
        <begin position="1060"/>
        <end position="1153"/>
    </location>
</feature>
<dbReference type="InterPro" id="IPR007110">
    <property type="entry name" value="Ig-like_dom"/>
</dbReference>
<evidence type="ECO:0000313" key="11">
    <source>
        <dbReference type="Proteomes" id="UP000472240"/>
    </source>
</evidence>
<dbReference type="Pfam" id="PF25106">
    <property type="entry name" value="VWA_4"/>
    <property type="match status" value="1"/>
</dbReference>
<feature type="domain" description="Ig-like" evidence="9">
    <location>
        <begin position="1158"/>
        <end position="1238"/>
    </location>
</feature>
<feature type="domain" description="Ig-like" evidence="9">
    <location>
        <begin position="969"/>
        <end position="1055"/>
    </location>
</feature>
<dbReference type="GO" id="GO:0005886">
    <property type="term" value="C:plasma membrane"/>
    <property type="evidence" value="ECO:0007669"/>
    <property type="project" value="TreeGrafter"/>
</dbReference>
<feature type="domain" description="Ig-like" evidence="9">
    <location>
        <begin position="783"/>
        <end position="873"/>
    </location>
</feature>
<keyword evidence="6" id="KW-0325">Glycoprotein</keyword>
<dbReference type="InterPro" id="IPR050958">
    <property type="entry name" value="Cell_Adh-Cytoskel_Orgn"/>
</dbReference>
<dbReference type="FunFam" id="2.60.40.10:FF:001751">
    <property type="entry name" value="HMCN2 isoform 3"/>
    <property type="match status" value="1"/>
</dbReference>
<evidence type="ECO:0000256" key="1">
    <source>
        <dbReference type="ARBA" id="ARBA00004613"/>
    </source>
</evidence>
<dbReference type="SUPFAM" id="SSF48726">
    <property type="entry name" value="Immunoglobulin"/>
    <property type="match status" value="11"/>
</dbReference>
<dbReference type="FunFam" id="2.60.40.10:FF:000080">
    <property type="entry name" value="Myosin light chain kinase, smooth muscle"/>
    <property type="match status" value="1"/>
</dbReference>
<evidence type="ECO:0000259" key="9">
    <source>
        <dbReference type="PROSITE" id="PS50835"/>
    </source>
</evidence>
<reference evidence="10" key="4">
    <citation type="submission" date="2025-08" db="UniProtKB">
        <authorList>
            <consortium name="Ensembl"/>
        </authorList>
    </citation>
    <scope>IDENTIFICATION</scope>
</reference>
<sequence>MRSRELLLRLLLAVSAAAAAGEPDTALPRTAGDATLAIVFDVTGSMWDDLMQVMDGASRILERSLSRRGQAIVNYALVPFHDPDIGPVTLTADPAVFQRELRELFVQGGGDCPEMSVGAVKAAVEVANPGSFIYVFSDARAKDYHKKDEVLRLLQLKQSQVVFVLTGDCGDRTHPGYLAYEEIAATSSGQVFHLDKQQVTEVLKWVESAIQASKVHLLSTDHGEEGEHTWKIPFDSSLKEVTISLSGPGPEIEVRDPLGRILQKDEGLNVLLNIPDSAKVVAFKPEHPGLWSIKVYSSGRHSVRITGVSNINFRAGFSTQPSLDLNHTIEWPLQGVPISLVINSTGLQAPGRVDSVELSHSSGRPLLTLPTQPLSNGSTHQLWSAPPFHAPQERFYLKVKGKDHEGNPLLRVSGVAYSGVAPGAPLVSMPPRIHGYMHQPLVVSCSVHSALPFRLQLRRKGAKLGEERHFQESGNSSWEIPQASKAEEGTYECTAVSRAGTGRAETQIVVTDPPPQLIPAPNVTVLPGETAVLSCQVLGEAPYNLTWVRDWRVLSASTGRVAQLANLSLEVRDIIPSDGGRYQCMASNANGVTRASVWLLVREAPQVSIHTRSQRFSQGMEVRVSCSASGYPAPRISWSRDGHTIQEDDRIHVDAQGTLVIQEVAPEDTGNYSCQAANEVGTDEETVTLYYTDPPSVSAVSAVVLAAVGEEAVLMCEASGVPPPRVIWYRGGLEMILAPEASSSGTLRIPATQERDAGIYTCQAVNELGDASAEILLEVGHAPQLMELPRDVTVELGRSALLACRAVGRPPPTVTWRRGDGQLLEPRRGSRTGQPHSGVLFFESVVPEDQALYVCEAQNIFGKVQVEARLVVTGHAPPQIASSASTVRVLERQPVSLPCVILAGRPLPERRWLKAGLPLPPGSRHSVRADGSLHLDRALQEDAGRYSCVVTNTAGSQQRHVELVVQVPPRIQSTATHHVTNEGVPASLPCVASGVPTPTITWTKETNVLASSGPHYNVSKDGTLVIAQPSTRDAGAYVCTAINAVGFSSQEMRLSVNTKPRIQVNGSHDTDKPLSVTAKAGDEVTLDCEAQGSPPPLVTWMKDSRPALPVTDRYHLLPSGSLRLAQAQAGDSGLYECTASNPAGSASRHYILGVQVPPQVQPGPRVLKVLAGEALDLNCVAEGTPEPKLTWSKDGVALRGGGPEGSIHFAAIQTSDAGMYHCEASNNAGEDSWELELKVLEPPHWGTDETNGLLERVAGENASLPCPARGNPKPQVTWRKGLSSEPLRGRPGLAVLDGGSLFLASVSPTDGGDYECQATNEAGSASRRVKLVVYVPPDIRDDGYRANVSGMAGQSLTLECDANGFPAPEIVWLKDGQLVGVLWGGPGGPAQAKALQWAGLAGFEQSHRYPFSPQSHLPCSELGLPRRCWACLVLRWSCSAGPQGSPHPRWNGPRTGSEWQPWQMAWG</sequence>
<evidence type="ECO:0000256" key="6">
    <source>
        <dbReference type="ARBA" id="ARBA00023180"/>
    </source>
</evidence>
<dbReference type="PROSITE" id="PS50835">
    <property type="entry name" value="IG_LIKE"/>
    <property type="match status" value="10"/>
</dbReference>
<dbReference type="GO" id="GO:0050808">
    <property type="term" value="P:synapse organization"/>
    <property type="evidence" value="ECO:0007669"/>
    <property type="project" value="TreeGrafter"/>
</dbReference>
<dbReference type="SMART" id="SM00408">
    <property type="entry name" value="IGc2"/>
    <property type="match status" value="11"/>
</dbReference>
<evidence type="ECO:0000256" key="3">
    <source>
        <dbReference type="ARBA" id="ARBA00022525"/>
    </source>
</evidence>
<protein>
    <submittedName>
        <fullName evidence="10">Hemicentin 2</fullName>
    </submittedName>
</protein>